<dbReference type="Pfam" id="PF10993">
    <property type="entry name" value="DUF2818"/>
    <property type="match status" value="1"/>
</dbReference>
<dbReference type="InterPro" id="IPR016768">
    <property type="entry name" value="UCP019883"/>
</dbReference>
<feature type="transmembrane region" description="Helical" evidence="1">
    <location>
        <begin position="39"/>
        <end position="56"/>
    </location>
</feature>
<dbReference type="AlphaFoldDB" id="A0A0F9PKU1"/>
<feature type="transmembrane region" description="Helical" evidence="1">
    <location>
        <begin position="6"/>
        <end position="27"/>
    </location>
</feature>
<feature type="transmembrane region" description="Helical" evidence="1">
    <location>
        <begin position="68"/>
        <end position="89"/>
    </location>
</feature>
<reference evidence="2" key="1">
    <citation type="journal article" date="2015" name="Nature">
        <title>Complex archaea that bridge the gap between prokaryotes and eukaryotes.</title>
        <authorList>
            <person name="Spang A."/>
            <person name="Saw J.H."/>
            <person name="Jorgensen S.L."/>
            <person name="Zaremba-Niedzwiedzka K."/>
            <person name="Martijn J."/>
            <person name="Lind A.E."/>
            <person name="van Eijk R."/>
            <person name="Schleper C."/>
            <person name="Guy L."/>
            <person name="Ettema T.J."/>
        </authorList>
    </citation>
    <scope>NUCLEOTIDE SEQUENCE</scope>
</reference>
<keyword evidence="1" id="KW-0472">Membrane</keyword>
<sequence>MSSTTLILLFFIIANLPWISERAFLVIRITKAKSAWLRLLELVIFYFVSLLIAIAAEIEFSGEVFPQQWEFFVTTFSAFLVLAVPGVIYRYQWLTMKHKDGVRTSSN</sequence>
<organism evidence="2">
    <name type="scientific">marine sediment metagenome</name>
    <dbReference type="NCBI Taxonomy" id="412755"/>
    <lineage>
        <taxon>unclassified sequences</taxon>
        <taxon>metagenomes</taxon>
        <taxon>ecological metagenomes</taxon>
    </lineage>
</organism>
<evidence type="ECO:0008006" key="3">
    <source>
        <dbReference type="Google" id="ProtNLM"/>
    </source>
</evidence>
<protein>
    <recommendedName>
        <fullName evidence="3">DUF2818 domain-containing protein</fullName>
    </recommendedName>
</protein>
<proteinExistence type="predicted"/>
<keyword evidence="1" id="KW-0812">Transmembrane</keyword>
<name>A0A0F9PKU1_9ZZZZ</name>
<keyword evidence="1" id="KW-1133">Transmembrane helix</keyword>
<gene>
    <name evidence="2" type="ORF">LCGC14_0887910</name>
</gene>
<evidence type="ECO:0000313" key="2">
    <source>
        <dbReference type="EMBL" id="KKN25137.1"/>
    </source>
</evidence>
<dbReference type="EMBL" id="LAZR01002826">
    <property type="protein sequence ID" value="KKN25137.1"/>
    <property type="molecule type" value="Genomic_DNA"/>
</dbReference>
<comment type="caution">
    <text evidence="2">The sequence shown here is derived from an EMBL/GenBank/DDBJ whole genome shotgun (WGS) entry which is preliminary data.</text>
</comment>
<evidence type="ECO:0000256" key="1">
    <source>
        <dbReference type="SAM" id="Phobius"/>
    </source>
</evidence>
<accession>A0A0F9PKU1</accession>